<gene>
    <name evidence="1" type="ORF">FSB73_01410</name>
</gene>
<reference evidence="1 2" key="1">
    <citation type="journal article" date="2017" name="Int. J. Syst. Evol. Microbiol.">
        <title>Arachidicoccus ginsenosidivorans sp. nov., with ginsenoside-converting activity isolated from ginseng cultivating soil.</title>
        <authorList>
            <person name="Siddiqi M.Z."/>
            <person name="Aslam Z."/>
            <person name="Im W.T."/>
        </authorList>
    </citation>
    <scope>NUCLEOTIDE SEQUENCE [LARGE SCALE GENOMIC DNA]</scope>
    <source>
        <strain evidence="1 2">Gsoil 809</strain>
    </source>
</reference>
<accession>A0A5B8VHB8</accession>
<dbReference type="EMBL" id="CP042434">
    <property type="protein sequence ID" value="QEC70563.1"/>
    <property type="molecule type" value="Genomic_DNA"/>
</dbReference>
<protein>
    <submittedName>
        <fullName evidence="1">DUF5103 domain-containing protein</fullName>
    </submittedName>
</protein>
<evidence type="ECO:0000313" key="1">
    <source>
        <dbReference type="EMBL" id="QEC70563.1"/>
    </source>
</evidence>
<name>A0A5B8VHB8_9BACT</name>
<dbReference type="KEGG" id="agi:FSB73_01410"/>
<organism evidence="1 2">
    <name type="scientific">Arachidicoccus ginsenosidivorans</name>
    <dbReference type="NCBI Taxonomy" id="496057"/>
    <lineage>
        <taxon>Bacteria</taxon>
        <taxon>Pseudomonadati</taxon>
        <taxon>Bacteroidota</taxon>
        <taxon>Chitinophagia</taxon>
        <taxon>Chitinophagales</taxon>
        <taxon>Chitinophagaceae</taxon>
        <taxon>Arachidicoccus</taxon>
    </lineage>
</organism>
<evidence type="ECO:0000313" key="2">
    <source>
        <dbReference type="Proteomes" id="UP000321291"/>
    </source>
</evidence>
<dbReference type="Proteomes" id="UP000321291">
    <property type="component" value="Chromosome"/>
</dbReference>
<keyword evidence="2" id="KW-1185">Reference proteome</keyword>
<dbReference type="AlphaFoldDB" id="A0A5B8VHB8"/>
<proteinExistence type="predicted"/>
<dbReference type="OrthoDB" id="1522602at2"/>
<sequence>MKPFYQCKQTSFTKPRDQIKVVVLQNYRWDNAVHELQPAFMRGTTYEYNSERDLLFAAGKEFRWADLKSFRFQSDRVAGVSVSDGKPAGYDVLLKTDPSRNESQYMPYVDYDGFYQIASTENIQVAYQGDYGLVRFSYKTATGQPYSGRDLYVLGQFNQYRKDDNSRLVYNPAKGLYEKTLLLKQGYYSYLYGTAESTNQPSKTDLTEGNYWETENKYTILVYYQSYTDRAPELVACTTVSSR</sequence>